<gene>
    <name evidence="2" type="ORF">ACFSM5_18540</name>
</gene>
<reference evidence="3" key="1">
    <citation type="journal article" date="2019" name="Int. J. Syst. Evol. Microbiol.">
        <title>The Global Catalogue of Microorganisms (GCM) 10K type strain sequencing project: providing services to taxonomists for standard genome sequencing and annotation.</title>
        <authorList>
            <consortium name="The Broad Institute Genomics Platform"/>
            <consortium name="The Broad Institute Genome Sequencing Center for Infectious Disease"/>
            <person name="Wu L."/>
            <person name="Ma J."/>
        </authorList>
    </citation>
    <scope>NUCLEOTIDE SEQUENCE [LARGE SCALE GENOMIC DNA]</scope>
    <source>
        <strain evidence="3">CGMCC 1.19062</strain>
    </source>
</reference>
<accession>A0ABW5DWT5</accession>
<evidence type="ECO:0000313" key="2">
    <source>
        <dbReference type="EMBL" id="MFD2264911.1"/>
    </source>
</evidence>
<protein>
    <submittedName>
        <fullName evidence="2">Uncharacterized protein</fullName>
    </submittedName>
</protein>
<keyword evidence="3" id="KW-1185">Reference proteome</keyword>
<evidence type="ECO:0000256" key="1">
    <source>
        <dbReference type="SAM" id="MobiDB-lite"/>
    </source>
</evidence>
<feature type="region of interest" description="Disordered" evidence="1">
    <location>
        <begin position="1"/>
        <end position="54"/>
    </location>
</feature>
<dbReference type="RefSeq" id="WP_379878050.1">
    <property type="nucleotide sequence ID" value="NZ_JBHUIP010000014.1"/>
</dbReference>
<dbReference type="Proteomes" id="UP001597295">
    <property type="component" value="Unassembled WGS sequence"/>
</dbReference>
<dbReference type="EMBL" id="JBHUIP010000014">
    <property type="protein sequence ID" value="MFD2264911.1"/>
    <property type="molecule type" value="Genomic_DNA"/>
</dbReference>
<proteinExistence type="predicted"/>
<comment type="caution">
    <text evidence="2">The sequence shown here is derived from an EMBL/GenBank/DDBJ whole genome shotgun (WGS) entry which is preliminary data.</text>
</comment>
<name>A0ABW5DWT5_9PROT</name>
<evidence type="ECO:0000313" key="3">
    <source>
        <dbReference type="Proteomes" id="UP001597295"/>
    </source>
</evidence>
<sequence>MTQISPKSIPTPDRKPDTPLGGDDLNIPFVPDEDPKDREPSPKTEGPLTPQRQH</sequence>
<organism evidence="2 3">
    <name type="scientific">Lacibacterium aquatile</name>
    <dbReference type="NCBI Taxonomy" id="1168082"/>
    <lineage>
        <taxon>Bacteria</taxon>
        <taxon>Pseudomonadati</taxon>
        <taxon>Pseudomonadota</taxon>
        <taxon>Alphaproteobacteria</taxon>
        <taxon>Rhodospirillales</taxon>
        <taxon>Rhodospirillaceae</taxon>
    </lineage>
</organism>
<feature type="compositionally biased region" description="Basic and acidic residues" evidence="1">
    <location>
        <begin position="33"/>
        <end position="42"/>
    </location>
</feature>